<keyword evidence="5" id="KW-1185">Reference proteome</keyword>
<feature type="domain" description="Xaa-Pro dipeptidyl-peptidase C-terminal" evidence="3">
    <location>
        <begin position="385"/>
        <end position="619"/>
    </location>
</feature>
<gene>
    <name evidence="4" type="ORF">GCM10011282_13630</name>
</gene>
<dbReference type="PANTHER" id="PTHR43056">
    <property type="entry name" value="PEPTIDASE S9 PROLYL OLIGOPEPTIDASE"/>
    <property type="match status" value="1"/>
</dbReference>
<accession>A0ABQ2XC13</accession>
<evidence type="ECO:0000313" key="5">
    <source>
        <dbReference type="Proteomes" id="UP000620127"/>
    </source>
</evidence>
<dbReference type="InterPro" id="IPR029058">
    <property type="entry name" value="AB_hydrolase_fold"/>
</dbReference>
<keyword evidence="2" id="KW-0732">Signal</keyword>
<organism evidence="4 5">
    <name type="scientific">Undibacterium macrobrachii</name>
    <dbReference type="NCBI Taxonomy" id="1119058"/>
    <lineage>
        <taxon>Bacteria</taxon>
        <taxon>Pseudomonadati</taxon>
        <taxon>Pseudomonadota</taxon>
        <taxon>Betaproteobacteria</taxon>
        <taxon>Burkholderiales</taxon>
        <taxon>Oxalobacteraceae</taxon>
        <taxon>Undibacterium</taxon>
    </lineage>
</organism>
<dbReference type="NCBIfam" id="NF003780">
    <property type="entry name" value="PRK05371.1-1"/>
    <property type="match status" value="1"/>
</dbReference>
<dbReference type="SUPFAM" id="SSF49785">
    <property type="entry name" value="Galactose-binding domain-like"/>
    <property type="match status" value="1"/>
</dbReference>
<dbReference type="InterPro" id="IPR050585">
    <property type="entry name" value="Xaa-Pro_dipeptidyl-ppase/CocE"/>
</dbReference>
<comment type="caution">
    <text evidence="4">The sequence shown here is derived from an EMBL/GenBank/DDBJ whole genome shotgun (WGS) entry which is preliminary data.</text>
</comment>
<dbReference type="Proteomes" id="UP000620127">
    <property type="component" value="Unassembled WGS sequence"/>
</dbReference>
<name>A0ABQ2XC13_9BURK</name>
<dbReference type="Pfam" id="PF02129">
    <property type="entry name" value="Peptidase_S15"/>
    <property type="match status" value="1"/>
</dbReference>
<protein>
    <submittedName>
        <fullName evidence="4">Xaa-Pro dipeptidyl-peptidase</fullName>
    </submittedName>
</protein>
<dbReference type="InterPro" id="IPR000383">
    <property type="entry name" value="Xaa-Pro-like_dom"/>
</dbReference>
<dbReference type="Gene3D" id="3.40.50.1820">
    <property type="entry name" value="alpha/beta hydrolase"/>
    <property type="match status" value="2"/>
</dbReference>
<dbReference type="SUPFAM" id="SSF53474">
    <property type="entry name" value="alpha/beta-Hydrolases"/>
    <property type="match status" value="1"/>
</dbReference>
<dbReference type="EMBL" id="BMYT01000002">
    <property type="protein sequence ID" value="GGX08751.1"/>
    <property type="molecule type" value="Genomic_DNA"/>
</dbReference>
<evidence type="ECO:0000256" key="2">
    <source>
        <dbReference type="SAM" id="SignalP"/>
    </source>
</evidence>
<dbReference type="Gene3D" id="2.60.120.260">
    <property type="entry name" value="Galactose-binding domain-like"/>
    <property type="match status" value="1"/>
</dbReference>
<dbReference type="InterPro" id="IPR013736">
    <property type="entry name" value="Xaa-Pro_dipept_C"/>
</dbReference>
<feature type="chain" id="PRO_5047482932" evidence="2">
    <location>
        <begin position="32"/>
        <end position="637"/>
    </location>
</feature>
<dbReference type="RefSeq" id="WP_189345305.1">
    <property type="nucleotide sequence ID" value="NZ_BMYT01000002.1"/>
</dbReference>
<feature type="signal peptide" evidence="2">
    <location>
        <begin position="1"/>
        <end position="31"/>
    </location>
</feature>
<reference evidence="5" key="1">
    <citation type="journal article" date="2019" name="Int. J. Syst. Evol. Microbiol.">
        <title>The Global Catalogue of Microorganisms (GCM) 10K type strain sequencing project: providing services to taxonomists for standard genome sequencing and annotation.</title>
        <authorList>
            <consortium name="The Broad Institute Genomics Platform"/>
            <consortium name="The Broad Institute Genome Sequencing Center for Infectious Disease"/>
            <person name="Wu L."/>
            <person name="Ma J."/>
        </authorList>
    </citation>
    <scope>NUCLEOTIDE SEQUENCE [LARGE SCALE GENOMIC DNA]</scope>
    <source>
        <strain evidence="5">KCTC 23916</strain>
    </source>
</reference>
<evidence type="ECO:0000256" key="1">
    <source>
        <dbReference type="ARBA" id="ARBA00022801"/>
    </source>
</evidence>
<dbReference type="PANTHER" id="PTHR43056:SF10">
    <property type="entry name" value="COCE_NOND FAMILY, PUTATIVE (AFU_ORTHOLOGUE AFUA_7G00600)-RELATED"/>
    <property type="match status" value="1"/>
</dbReference>
<proteinExistence type="predicted"/>
<evidence type="ECO:0000313" key="4">
    <source>
        <dbReference type="EMBL" id="GGX08751.1"/>
    </source>
</evidence>
<sequence length="637" mass="69402">MKTSHAYSKTLCQRSLLSLALIAAFSTNSTAQDATANTKTVPVFYNGQAQIVPGFQDKSQWIKQELWVETEFDSDADGKPDRVHVAVTRPKQTETEGLKVAVVYESSPYFAGTMKNQKMWDVKHELGSEPPPRPVNEQAKFIPVRPEISRTEIDTWLPRGFAVVHSEAPGTGLSQGCPTVGGAPEELAPKAVIDWLNGRAKGYTTIDGNQEVKASWATGKVGMTGTSYNGTIPLAAATTGVAGLEAIIPIAPNTSYYHYYRSNGLVRHPGGYLGEDIDQLYDFIYSGAPEKREYCNKTIRDGLYPAKFDRKHGDYNDFWAERDLLTKIKGVKAATLLAHGQQDWNVMPEHSIRIYDALKKQGVPTQLYLHQGGHGGGTPPLEMRNRWFSHYLYGVDNGVERDARAMIVRENAERGTPPTPYLDFPNPESSTVNLYLGAGGNKAGNLNLSTPSKASIEKLIDDVQIKGGVLAQAEQSPHRLIYATPELSDAMHLSGTPSIKLRVAANKAAANLSVWLVMLPFDGKVVGSAGQAGVISRGWADPQNHRALTKTGNYDSKLSGTPLVPGQFVDLTFDLQPIDRIVPAGKRLALMIMSSDQDFTLWPKAGTELSVDLAKTSLSLPVVGGELGLKKTLSMKP</sequence>
<evidence type="ECO:0000259" key="3">
    <source>
        <dbReference type="SMART" id="SM00939"/>
    </source>
</evidence>
<dbReference type="InterPro" id="IPR008979">
    <property type="entry name" value="Galactose-bd-like_sf"/>
</dbReference>
<dbReference type="Pfam" id="PF08530">
    <property type="entry name" value="PepX_C"/>
    <property type="match status" value="1"/>
</dbReference>
<keyword evidence="1" id="KW-0378">Hydrolase</keyword>
<dbReference type="SMART" id="SM00939">
    <property type="entry name" value="PepX_C"/>
    <property type="match status" value="1"/>
</dbReference>